<feature type="active site" description="Charge relay system" evidence="10">
    <location>
        <position position="158"/>
    </location>
</feature>
<accession>A0A0B5E199</accession>
<dbReference type="KEGG" id="cid:P73_1512"/>
<dbReference type="Pfam" id="PF01425">
    <property type="entry name" value="Amidase"/>
    <property type="match status" value="1"/>
</dbReference>
<dbReference type="Gene3D" id="3.90.1300.10">
    <property type="entry name" value="Amidase signature (AS) domain"/>
    <property type="match status" value="1"/>
</dbReference>
<dbReference type="NCBIfam" id="TIGR00132">
    <property type="entry name" value="gatA"/>
    <property type="match status" value="1"/>
</dbReference>
<dbReference type="AlphaFoldDB" id="A0A0B5E199"/>
<keyword evidence="6 10" id="KW-0547">Nucleotide-binding</keyword>
<dbReference type="Proteomes" id="UP000031521">
    <property type="component" value="Chromosome"/>
</dbReference>
<dbReference type="PANTHER" id="PTHR11895">
    <property type="entry name" value="TRANSAMIDASE"/>
    <property type="match status" value="1"/>
</dbReference>
<dbReference type="PANTHER" id="PTHR11895:SF151">
    <property type="entry name" value="GLUTAMYL-TRNA(GLN) AMIDOTRANSFERASE SUBUNIT A"/>
    <property type="match status" value="1"/>
</dbReference>
<dbReference type="EMBL" id="CP004393">
    <property type="protein sequence ID" value="AJE46227.1"/>
    <property type="molecule type" value="Genomic_DNA"/>
</dbReference>
<dbReference type="InterPro" id="IPR023631">
    <property type="entry name" value="Amidase_dom"/>
</dbReference>
<evidence type="ECO:0000256" key="9">
    <source>
        <dbReference type="ARBA" id="ARBA00047407"/>
    </source>
</evidence>
<comment type="similarity">
    <text evidence="1 10">Belongs to the amidase family. GatA subfamily.</text>
</comment>
<comment type="catalytic activity">
    <reaction evidence="9 10">
        <text>L-glutamyl-tRNA(Gln) + L-glutamine + ATP + H2O = L-glutaminyl-tRNA(Gln) + L-glutamate + ADP + phosphate + H(+)</text>
        <dbReference type="Rhea" id="RHEA:17521"/>
        <dbReference type="Rhea" id="RHEA-COMP:9681"/>
        <dbReference type="Rhea" id="RHEA-COMP:9684"/>
        <dbReference type="ChEBI" id="CHEBI:15377"/>
        <dbReference type="ChEBI" id="CHEBI:15378"/>
        <dbReference type="ChEBI" id="CHEBI:29985"/>
        <dbReference type="ChEBI" id="CHEBI:30616"/>
        <dbReference type="ChEBI" id="CHEBI:43474"/>
        <dbReference type="ChEBI" id="CHEBI:58359"/>
        <dbReference type="ChEBI" id="CHEBI:78520"/>
        <dbReference type="ChEBI" id="CHEBI:78521"/>
        <dbReference type="ChEBI" id="CHEBI:456216"/>
        <dbReference type="EC" id="6.3.5.7"/>
    </reaction>
</comment>
<dbReference type="InterPro" id="IPR004412">
    <property type="entry name" value="GatA"/>
</dbReference>
<evidence type="ECO:0000256" key="8">
    <source>
        <dbReference type="ARBA" id="ARBA00022917"/>
    </source>
</evidence>
<keyword evidence="8 10" id="KW-0648">Protein biosynthesis</keyword>
<evidence type="ECO:0000256" key="4">
    <source>
        <dbReference type="ARBA" id="ARBA00014428"/>
    </source>
</evidence>
<gene>
    <name evidence="10 13" type="primary">gatA</name>
    <name evidence="13" type="ORF">P73_1512</name>
</gene>
<dbReference type="SUPFAM" id="SSF75304">
    <property type="entry name" value="Amidase signature (AS) enzymes"/>
    <property type="match status" value="1"/>
</dbReference>
<feature type="active site" description="Charge relay system" evidence="10">
    <location>
        <position position="78"/>
    </location>
</feature>
<dbReference type="STRING" id="1208324.P73_1512"/>
<dbReference type="GO" id="GO:0006412">
    <property type="term" value="P:translation"/>
    <property type="evidence" value="ECO:0007669"/>
    <property type="project" value="UniProtKB-UniRule"/>
</dbReference>
<feature type="region of interest" description="Disordered" evidence="11">
    <location>
        <begin position="138"/>
        <end position="160"/>
    </location>
</feature>
<protein>
    <recommendedName>
        <fullName evidence="4 10">Glutamyl-tRNA(Gln) amidotransferase subunit A</fullName>
        <shortName evidence="10">Glu-ADT subunit A</shortName>
        <ecNumber evidence="3 10">6.3.5.7</ecNumber>
    </recommendedName>
</protein>
<dbReference type="RefSeq" id="WP_043869147.1">
    <property type="nucleotide sequence ID" value="NZ_CP004393.1"/>
</dbReference>
<evidence type="ECO:0000256" key="7">
    <source>
        <dbReference type="ARBA" id="ARBA00022840"/>
    </source>
</evidence>
<dbReference type="HAMAP" id="MF_00120">
    <property type="entry name" value="GatA"/>
    <property type="match status" value="1"/>
</dbReference>
<keyword evidence="7 10" id="KW-0067">ATP-binding</keyword>
<evidence type="ECO:0000256" key="11">
    <source>
        <dbReference type="SAM" id="MobiDB-lite"/>
    </source>
</evidence>
<evidence type="ECO:0000313" key="13">
    <source>
        <dbReference type="EMBL" id="AJE46227.1"/>
    </source>
</evidence>
<dbReference type="InterPro" id="IPR036928">
    <property type="entry name" value="AS_sf"/>
</dbReference>
<dbReference type="GO" id="GO:0016740">
    <property type="term" value="F:transferase activity"/>
    <property type="evidence" value="ECO:0007669"/>
    <property type="project" value="UniProtKB-KW"/>
</dbReference>
<comment type="function">
    <text evidence="10">Allows the formation of correctly charged Gln-tRNA(Gln) through the transamidation of misacylated Glu-tRNA(Gln) in organisms which lack glutaminyl-tRNA synthetase. The reaction takes place in the presence of glutamine and ATP through an activated gamma-phospho-Glu-tRNA(Gln).</text>
</comment>
<dbReference type="GO" id="GO:0005524">
    <property type="term" value="F:ATP binding"/>
    <property type="evidence" value="ECO:0007669"/>
    <property type="project" value="UniProtKB-KW"/>
</dbReference>
<dbReference type="InterPro" id="IPR000120">
    <property type="entry name" value="Amidase"/>
</dbReference>
<evidence type="ECO:0000256" key="5">
    <source>
        <dbReference type="ARBA" id="ARBA00022598"/>
    </source>
</evidence>
<dbReference type="InterPro" id="IPR020556">
    <property type="entry name" value="Amidase_CS"/>
</dbReference>
<evidence type="ECO:0000256" key="10">
    <source>
        <dbReference type="HAMAP-Rule" id="MF_00120"/>
    </source>
</evidence>
<comment type="subunit">
    <text evidence="2 10">Heterotrimer of A, B and C subunits.</text>
</comment>
<evidence type="ECO:0000256" key="3">
    <source>
        <dbReference type="ARBA" id="ARBA00012739"/>
    </source>
</evidence>
<evidence type="ECO:0000256" key="2">
    <source>
        <dbReference type="ARBA" id="ARBA00011123"/>
    </source>
</evidence>
<keyword evidence="5 10" id="KW-0436">Ligase</keyword>
<proteinExistence type="inferred from homology"/>
<reference evidence="13 14" key="1">
    <citation type="journal article" date="2014" name="Int. J. Syst. Evol. Microbiol.">
        <title>Celeribacter indicus sp. nov., a polycyclic aromatic hydrocarbon-degrading bacterium from deep-sea sediment and reclassification of Huaishuia halophila as Celeribacter halophilus comb. nov.</title>
        <authorList>
            <person name="Lai Q."/>
            <person name="Cao J."/>
            <person name="Yuan J."/>
            <person name="Li F."/>
            <person name="Shao Z."/>
        </authorList>
    </citation>
    <scope>NUCLEOTIDE SEQUENCE [LARGE SCALE GENOMIC DNA]</scope>
    <source>
        <strain evidence="13">P73</strain>
    </source>
</reference>
<evidence type="ECO:0000256" key="6">
    <source>
        <dbReference type="ARBA" id="ARBA00022741"/>
    </source>
</evidence>
<feature type="compositionally biased region" description="Low complexity" evidence="11">
    <location>
        <begin position="151"/>
        <end position="160"/>
    </location>
</feature>
<keyword evidence="13" id="KW-0808">Transferase</keyword>
<evidence type="ECO:0000259" key="12">
    <source>
        <dbReference type="Pfam" id="PF01425"/>
    </source>
</evidence>
<feature type="active site" description="Acyl-ester intermediate" evidence="10">
    <location>
        <position position="182"/>
    </location>
</feature>
<sequence length="495" mass="52377">MTDLNKLTLAEARDGLRAKEFTSAELTEACLTAIEGAGALNAFVHDTSEIARLQATAADARIALGDAPAMCGLPVGIKDLFCTKGVPSQAASAILEGFTPEYESTVTAKLFDAGAVMLGKLNMDEFAMGSSNETSTYGNAVNPWRRGNEDTPLTPGGSSGGSAAAVAADLCLAATGTDTGGSIRQPAAFTGIVGIKPTYGRCSRWGIVAFASSLDQAGPMTKTVRDAAIMLGAMCGHDMKDSTSADIPVPDFEAMLTGDIKGKRIGIPREYRMDGMPAEIATLWDEGAAMLRDAGAEIVDISLPHTKYALPAYYVIAPAEASSNLARYDGVRYGHRATLAQGEGIDDMYEKTRAEGFGHEVQRRVMVGTYVLSAGFYDAYYNRARKVRTLIKRDFETVFADGIDAILTPATPSAAFGLGEMSDSDPIRMYLNDVFTVTVNLAGLPGISVPAGLDKTGLPLGLQLIGRPWEEGDLLNIAHSLEAAAGFVSKPEKWW</sequence>
<keyword evidence="14" id="KW-1185">Reference proteome</keyword>
<dbReference type="GO" id="GO:0030956">
    <property type="term" value="C:glutamyl-tRNA(Gln) amidotransferase complex"/>
    <property type="evidence" value="ECO:0007669"/>
    <property type="project" value="InterPro"/>
</dbReference>
<evidence type="ECO:0000256" key="1">
    <source>
        <dbReference type="ARBA" id="ARBA00008069"/>
    </source>
</evidence>
<organism evidence="13 14">
    <name type="scientific">Celeribacter indicus</name>
    <dbReference type="NCBI Taxonomy" id="1208324"/>
    <lineage>
        <taxon>Bacteria</taxon>
        <taxon>Pseudomonadati</taxon>
        <taxon>Pseudomonadota</taxon>
        <taxon>Alphaproteobacteria</taxon>
        <taxon>Rhodobacterales</taxon>
        <taxon>Roseobacteraceae</taxon>
        <taxon>Celeribacter</taxon>
    </lineage>
</organism>
<feature type="domain" description="Amidase" evidence="12">
    <location>
        <begin position="25"/>
        <end position="475"/>
    </location>
</feature>
<dbReference type="OrthoDB" id="9811471at2"/>
<evidence type="ECO:0000313" key="14">
    <source>
        <dbReference type="Proteomes" id="UP000031521"/>
    </source>
</evidence>
<dbReference type="EC" id="6.3.5.7" evidence="3 10"/>
<dbReference type="PROSITE" id="PS00571">
    <property type="entry name" value="AMIDASES"/>
    <property type="match status" value="1"/>
</dbReference>
<dbReference type="HOGENOM" id="CLU_009600_0_3_5"/>
<name>A0A0B5E199_9RHOB</name>
<dbReference type="GO" id="GO:0050567">
    <property type="term" value="F:glutaminyl-tRNA synthase (glutamine-hydrolyzing) activity"/>
    <property type="evidence" value="ECO:0007669"/>
    <property type="project" value="UniProtKB-UniRule"/>
</dbReference>